<dbReference type="Pfam" id="PF13930">
    <property type="entry name" value="Endonuclea_NS_2"/>
    <property type="match status" value="1"/>
</dbReference>
<dbReference type="Gene3D" id="3.40.570.10">
    <property type="entry name" value="Extracellular Endonuclease, subunit A"/>
    <property type="match status" value="1"/>
</dbReference>
<dbReference type="Proteomes" id="UP000070422">
    <property type="component" value="Unassembled WGS sequence"/>
</dbReference>
<dbReference type="InterPro" id="IPR044929">
    <property type="entry name" value="DNA/RNA_non-sp_Endonuclease_sf"/>
</dbReference>
<feature type="domain" description="Type VII secretion system protein EssD-like" evidence="1">
    <location>
        <begin position="75"/>
        <end position="198"/>
    </location>
</feature>
<dbReference type="EMBL" id="LSCQ01000097">
    <property type="protein sequence ID" value="KXB33448.1"/>
    <property type="molecule type" value="Genomic_DNA"/>
</dbReference>
<reference evidence="2 3" key="1">
    <citation type="submission" date="2016-01" db="EMBL/GenBank/DDBJ databases">
        <authorList>
            <person name="Oliw E.H."/>
        </authorList>
    </citation>
    <scope>NUCLEOTIDE SEQUENCE [LARGE SCALE GENOMIC DNA]</scope>
    <source>
        <strain evidence="2 3">KA00635</strain>
    </source>
</reference>
<proteinExistence type="predicted"/>
<evidence type="ECO:0000313" key="3">
    <source>
        <dbReference type="Proteomes" id="UP000070422"/>
    </source>
</evidence>
<organism evidence="2 3">
    <name type="scientific">Aerococcus christensenii</name>
    <dbReference type="NCBI Taxonomy" id="87541"/>
    <lineage>
        <taxon>Bacteria</taxon>
        <taxon>Bacillati</taxon>
        <taxon>Bacillota</taxon>
        <taxon>Bacilli</taxon>
        <taxon>Lactobacillales</taxon>
        <taxon>Aerococcaceae</taxon>
        <taxon>Aerococcus</taxon>
    </lineage>
</organism>
<comment type="caution">
    <text evidence="2">The sequence shown here is derived from an EMBL/GenBank/DDBJ whole genome shotgun (WGS) entry which is preliminary data.</text>
</comment>
<dbReference type="OrthoDB" id="9783680at2"/>
<dbReference type="AlphaFoldDB" id="A0A133XRA1"/>
<dbReference type="PROSITE" id="PS51257">
    <property type="entry name" value="PROKAR_LIPOPROTEIN"/>
    <property type="match status" value="1"/>
</dbReference>
<protein>
    <recommendedName>
        <fullName evidence="1">Type VII secretion system protein EssD-like domain-containing protein</fullName>
    </recommendedName>
</protein>
<sequence>MKTRVKILFLFIVSAFTLACVGGCDLFPSKIPLSQADSPQSENLIVPPDQKYSVLNHNVPHFSNEEITRTEPFEKYGPLDKLGRVSAANAILGVELMPSKERGDISKVKPTGWKQKKYKKIEGGWLYNRCHLIGYQLTGQNDNPKNLMTGTREFNSEGMLPFENFVAHYIETTENHVRYRVTPVFEGNQLVAKGVIMEGFSIEDNGKGVQFNLYVPNRQKGIVIDYQTGASREEKS</sequence>
<accession>A0A133XRA1</accession>
<dbReference type="PATRIC" id="fig|87541.4.peg.1657"/>
<evidence type="ECO:0000259" key="1">
    <source>
        <dbReference type="Pfam" id="PF13930"/>
    </source>
</evidence>
<dbReference type="RefSeq" id="WP_060937324.1">
    <property type="nucleotide sequence ID" value="NZ_KQ959336.1"/>
</dbReference>
<gene>
    <name evidence="2" type="ORF">HMPREF3187_01680</name>
</gene>
<dbReference type="InterPro" id="IPR044927">
    <property type="entry name" value="Endonuclea_NS_2"/>
</dbReference>
<evidence type="ECO:0000313" key="2">
    <source>
        <dbReference type="EMBL" id="KXB33448.1"/>
    </source>
</evidence>
<name>A0A133XRA1_9LACT</name>